<dbReference type="Gene3D" id="3.20.20.80">
    <property type="entry name" value="Glycosidases"/>
    <property type="match status" value="1"/>
</dbReference>
<keyword evidence="7" id="KW-1185">Reference proteome</keyword>
<name>A0A6N4WBT9_9MYCO</name>
<sequence length="512" mass="52994">MAWGEEPMSLRWTRRAVTASTAVVLAAATLTPGPHVAGATPLSPGPIHVPVVLTAAIADSSTTLGISDPNLYQLSPTEIATTLDTLKALGVSDIRVAVPWAAVQPYNATTYDWSKLDAVIDAATARDMGVLGVINATPPWAGTLLVGHPDPTAYASFASAVATRYQGKISAYEVWNEPNGATFWSPPDAASYTELLKAAYPAIKAADPDATVIAGVLGAVSTVPGITVNPVTFVTQMYADGAHGFFDALSYHPYQYTTPFSLGTVPDSPLMQTEAIRALMAAAGDGALKLWATEYGLPTTWGISDAQQAAFIHDFVVAWQQVQGAGPMFIHTTRDTATGAFGAENNFGIFTTNWTEKPAAETVAALISQLTDGTVAPFDVTPYLPQNGFLQAVGIFVGQLIEQFLLVPRMIVQAVVGFVTSVVKAVTGQSSAAAAATVRTSAASATEQPTRASATGRSARAVAKPTATQSVTAAAASSVPAPTARKRATAAKSSDSSSPTRAGHGSTGRSGR</sequence>
<dbReference type="InterPro" id="IPR017853">
    <property type="entry name" value="GH"/>
</dbReference>
<gene>
    <name evidence="6" type="ORF">MANY_28710</name>
</gene>
<dbReference type="AlphaFoldDB" id="A0A6N4WBT9"/>
<dbReference type="GO" id="GO:0000272">
    <property type="term" value="P:polysaccharide catabolic process"/>
    <property type="evidence" value="ECO:0007669"/>
    <property type="project" value="InterPro"/>
</dbReference>
<evidence type="ECO:0000313" key="6">
    <source>
        <dbReference type="EMBL" id="BBZ77534.1"/>
    </source>
</evidence>
<evidence type="ECO:0000256" key="1">
    <source>
        <dbReference type="ARBA" id="ARBA00022801"/>
    </source>
</evidence>
<dbReference type="GO" id="GO:0004553">
    <property type="term" value="F:hydrolase activity, hydrolyzing O-glycosyl compounds"/>
    <property type="evidence" value="ECO:0007669"/>
    <property type="project" value="InterPro"/>
</dbReference>
<dbReference type="EMBL" id="AP022620">
    <property type="protein sequence ID" value="BBZ77534.1"/>
    <property type="molecule type" value="Genomic_DNA"/>
</dbReference>
<dbReference type="KEGG" id="many:MANY_28710"/>
<evidence type="ECO:0000256" key="4">
    <source>
        <dbReference type="SAM" id="MobiDB-lite"/>
    </source>
</evidence>
<organism evidence="6 7">
    <name type="scientific">Mycolicibacterium anyangense</name>
    <dbReference type="NCBI Taxonomy" id="1431246"/>
    <lineage>
        <taxon>Bacteria</taxon>
        <taxon>Bacillati</taxon>
        <taxon>Actinomycetota</taxon>
        <taxon>Actinomycetes</taxon>
        <taxon>Mycobacteriales</taxon>
        <taxon>Mycobacteriaceae</taxon>
        <taxon>Mycolicibacterium</taxon>
    </lineage>
</organism>
<feature type="compositionally biased region" description="Low complexity" evidence="4">
    <location>
        <begin position="446"/>
        <end position="483"/>
    </location>
</feature>
<evidence type="ECO:0000256" key="3">
    <source>
        <dbReference type="RuleBase" id="RU361153"/>
    </source>
</evidence>
<keyword evidence="2 3" id="KW-0326">Glycosidase</keyword>
<evidence type="ECO:0000313" key="7">
    <source>
        <dbReference type="Proteomes" id="UP000467249"/>
    </source>
</evidence>
<proteinExistence type="inferred from homology"/>
<comment type="similarity">
    <text evidence="3">Belongs to the glycosyl hydrolase 5 (cellulase A) family.</text>
</comment>
<accession>A0A6N4WBT9</accession>
<dbReference type="Pfam" id="PF00150">
    <property type="entry name" value="Cellulase"/>
    <property type="match status" value="1"/>
</dbReference>
<dbReference type="InterPro" id="IPR051923">
    <property type="entry name" value="Glycosyl_Hydrolase_39"/>
</dbReference>
<protein>
    <recommendedName>
        <fullName evidence="5">Glycoside hydrolase family 5 domain-containing protein</fullName>
    </recommendedName>
</protein>
<evidence type="ECO:0000256" key="2">
    <source>
        <dbReference type="ARBA" id="ARBA00023295"/>
    </source>
</evidence>
<feature type="domain" description="Glycoside hydrolase family 5" evidence="5">
    <location>
        <begin position="78"/>
        <end position="303"/>
    </location>
</feature>
<reference evidence="6 7" key="1">
    <citation type="journal article" date="2019" name="Emerg. Microbes Infect.">
        <title>Comprehensive subspecies identification of 175 nontuberculous mycobacteria species based on 7547 genomic profiles.</title>
        <authorList>
            <person name="Matsumoto Y."/>
            <person name="Kinjo T."/>
            <person name="Motooka D."/>
            <person name="Nabeya D."/>
            <person name="Jung N."/>
            <person name="Uechi K."/>
            <person name="Horii T."/>
            <person name="Iida T."/>
            <person name="Fujita J."/>
            <person name="Nakamura S."/>
        </authorList>
    </citation>
    <scope>NUCLEOTIDE SEQUENCE [LARGE SCALE GENOMIC DNA]</scope>
    <source>
        <strain evidence="6 7">JCM 30275</strain>
    </source>
</reference>
<dbReference type="InterPro" id="IPR001547">
    <property type="entry name" value="Glyco_hydro_5"/>
</dbReference>
<dbReference type="PANTHER" id="PTHR12631">
    <property type="entry name" value="ALPHA-L-IDURONIDASE"/>
    <property type="match status" value="1"/>
</dbReference>
<feature type="region of interest" description="Disordered" evidence="4">
    <location>
        <begin position="446"/>
        <end position="512"/>
    </location>
</feature>
<dbReference type="Proteomes" id="UP000467249">
    <property type="component" value="Chromosome"/>
</dbReference>
<evidence type="ECO:0000259" key="5">
    <source>
        <dbReference type="Pfam" id="PF00150"/>
    </source>
</evidence>
<dbReference type="SUPFAM" id="SSF51445">
    <property type="entry name" value="(Trans)glycosidases"/>
    <property type="match status" value="1"/>
</dbReference>
<dbReference type="PANTHER" id="PTHR12631:SF10">
    <property type="entry name" value="BETA-XYLOSIDASE-LIKE PROTEIN-RELATED"/>
    <property type="match status" value="1"/>
</dbReference>
<keyword evidence="1 3" id="KW-0378">Hydrolase</keyword>
<feature type="compositionally biased region" description="Low complexity" evidence="4">
    <location>
        <begin position="490"/>
        <end position="502"/>
    </location>
</feature>